<feature type="domain" description="AMP-dependent synthetase/ligase" evidence="1">
    <location>
        <begin position="58"/>
        <end position="130"/>
    </location>
</feature>
<protein>
    <recommendedName>
        <fullName evidence="1">AMP-dependent synthetase/ligase domain-containing protein</fullName>
    </recommendedName>
</protein>
<dbReference type="InterPro" id="IPR000873">
    <property type="entry name" value="AMP-dep_synth/lig_dom"/>
</dbReference>
<proteinExistence type="predicted"/>
<dbReference type="InterPro" id="IPR042099">
    <property type="entry name" value="ANL_N_sf"/>
</dbReference>
<dbReference type="Gene3D" id="3.40.50.12780">
    <property type="entry name" value="N-terminal domain of ligase-like"/>
    <property type="match status" value="1"/>
</dbReference>
<dbReference type="Pfam" id="PF00501">
    <property type="entry name" value="AMP-binding"/>
    <property type="match status" value="1"/>
</dbReference>
<dbReference type="SUPFAM" id="SSF56801">
    <property type="entry name" value="Acetyl-CoA synthetase-like"/>
    <property type="match status" value="1"/>
</dbReference>
<name>A0AAV7WLL7_PLEWA</name>
<keyword evidence="3" id="KW-1185">Reference proteome</keyword>
<dbReference type="AlphaFoldDB" id="A0AAV7WLL7"/>
<gene>
    <name evidence="2" type="ORF">NDU88_000517</name>
</gene>
<reference evidence="2" key="1">
    <citation type="journal article" date="2022" name="bioRxiv">
        <title>Sequencing and chromosome-scale assembly of the giantPleurodeles waltlgenome.</title>
        <authorList>
            <person name="Brown T."/>
            <person name="Elewa A."/>
            <person name="Iarovenko S."/>
            <person name="Subramanian E."/>
            <person name="Araus A.J."/>
            <person name="Petzold A."/>
            <person name="Susuki M."/>
            <person name="Suzuki K.-i.T."/>
            <person name="Hayashi T."/>
            <person name="Toyoda A."/>
            <person name="Oliveira C."/>
            <person name="Osipova E."/>
            <person name="Leigh N.D."/>
            <person name="Simon A."/>
            <person name="Yun M.H."/>
        </authorList>
    </citation>
    <scope>NUCLEOTIDE SEQUENCE</scope>
    <source>
        <strain evidence="2">20211129_DDA</strain>
        <tissue evidence="2">Liver</tissue>
    </source>
</reference>
<comment type="caution">
    <text evidence="2">The sequence shown here is derived from an EMBL/GenBank/DDBJ whole genome shotgun (WGS) entry which is preliminary data.</text>
</comment>
<organism evidence="2 3">
    <name type="scientific">Pleurodeles waltl</name>
    <name type="common">Iberian ribbed newt</name>
    <dbReference type="NCBI Taxonomy" id="8319"/>
    <lineage>
        <taxon>Eukaryota</taxon>
        <taxon>Metazoa</taxon>
        <taxon>Chordata</taxon>
        <taxon>Craniata</taxon>
        <taxon>Vertebrata</taxon>
        <taxon>Euteleostomi</taxon>
        <taxon>Amphibia</taxon>
        <taxon>Batrachia</taxon>
        <taxon>Caudata</taxon>
        <taxon>Salamandroidea</taxon>
        <taxon>Salamandridae</taxon>
        <taxon>Pleurodelinae</taxon>
        <taxon>Pleurodeles</taxon>
    </lineage>
</organism>
<dbReference type="Proteomes" id="UP001066276">
    <property type="component" value="Chromosome 1_1"/>
</dbReference>
<dbReference type="EMBL" id="JANPWB010000001">
    <property type="protein sequence ID" value="KAJ1212874.1"/>
    <property type="molecule type" value="Genomic_DNA"/>
</dbReference>
<evidence type="ECO:0000313" key="3">
    <source>
        <dbReference type="Proteomes" id="UP001066276"/>
    </source>
</evidence>
<evidence type="ECO:0000259" key="1">
    <source>
        <dbReference type="Pfam" id="PF00501"/>
    </source>
</evidence>
<sequence>MDGGGQSSGVLEKKKDAAGLTLAPADCLWTTARDGAVMLRVEETGPASEPPVTIVQMFKEVVQRYGNRPAMAVKRDGRWETTTYLQYYQQCRAAAKSFLKLGLERFHGVGILGFNSPEWFVADVGAIMAG</sequence>
<evidence type="ECO:0000313" key="2">
    <source>
        <dbReference type="EMBL" id="KAJ1212874.1"/>
    </source>
</evidence>
<accession>A0AAV7WLL7</accession>